<dbReference type="RefSeq" id="WP_114299670.1">
    <property type="nucleotide sequence ID" value="NZ_QPJT01000032.1"/>
</dbReference>
<name>A0A369AL70_9FIRM</name>
<evidence type="ECO:0000313" key="2">
    <source>
        <dbReference type="EMBL" id="RCX09921.1"/>
    </source>
</evidence>
<dbReference type="InterPro" id="IPR022627">
    <property type="entry name" value="DUF3502"/>
</dbReference>
<dbReference type="Proteomes" id="UP000253034">
    <property type="component" value="Unassembled WGS sequence"/>
</dbReference>
<proteinExistence type="predicted"/>
<keyword evidence="3" id="KW-1185">Reference proteome</keyword>
<dbReference type="Gene3D" id="3.40.190.10">
    <property type="entry name" value="Periplasmic binding protein-like II"/>
    <property type="match status" value="2"/>
</dbReference>
<protein>
    <submittedName>
        <fullName evidence="2">Putative aldouronate transport system substrate-binding protein</fullName>
    </submittedName>
</protein>
<dbReference type="PROSITE" id="PS51257">
    <property type="entry name" value="PROKAR_LIPOPROTEIN"/>
    <property type="match status" value="1"/>
</dbReference>
<evidence type="ECO:0000259" key="1">
    <source>
        <dbReference type="Pfam" id="PF12010"/>
    </source>
</evidence>
<evidence type="ECO:0000313" key="3">
    <source>
        <dbReference type="Proteomes" id="UP000253034"/>
    </source>
</evidence>
<comment type="caution">
    <text evidence="2">The sequence shown here is derived from an EMBL/GenBank/DDBJ whole genome shotgun (WGS) entry which is preliminary data.</text>
</comment>
<dbReference type="Pfam" id="PF12010">
    <property type="entry name" value="DUF3502"/>
    <property type="match status" value="1"/>
</dbReference>
<feature type="domain" description="DUF3502" evidence="1">
    <location>
        <begin position="442"/>
        <end position="509"/>
    </location>
</feature>
<sequence>MRYKKIVNLSVILIILLLFTSCNSNNKISWPAEPKKNEEVKSDKVSQLNMVYPQLGNIPKDINEVVSEVNKISKYEINTTIKMTGISVVNYAQQCRLMIASQDKMDLIVTGTLGFIDFTGQVANNQLLPLNNLIEKGGHGIKASVGEFLEAAKVKGDIYGVPTLRDEAKAAGFAIRKDLVEKLEIDISKIRSLEDIEPILKLVMENDPDIAPFYPGQEATHSIDTAMRVPNGDTLASDYYFSGVLMNALDNRLKAVNYYETLEYASQIKLMRKWNRRGYIFPGIINNNESSYILVKEGKLASFLQDIKPGIEGQVSRQCARDMVVVALAPIISSTNVVTAFVWSIPYYAKTPEKSMDFLNLMYTDSRIINLLDWGIEGKHYVKQPDGTIDYPPGVNAYNTGYGMNSGFIFGNQLLSYVWKGDPVDLWKQVDEFNKTAIKSKAFGFQFDSTPVRNEYAACLSVWQQYQRPLGVGAVNPEKILPEFISKLKAAGVDSVVAEKQRQLDLWTKGNSVK</sequence>
<dbReference type="OrthoDB" id="2636783at2"/>
<dbReference type="AlphaFoldDB" id="A0A369AL70"/>
<organism evidence="2 3">
    <name type="scientific">Anaerobacterium chartisolvens</name>
    <dbReference type="NCBI Taxonomy" id="1297424"/>
    <lineage>
        <taxon>Bacteria</taxon>
        <taxon>Bacillati</taxon>
        <taxon>Bacillota</taxon>
        <taxon>Clostridia</taxon>
        <taxon>Eubacteriales</taxon>
        <taxon>Oscillospiraceae</taxon>
        <taxon>Anaerobacterium</taxon>
    </lineage>
</organism>
<accession>A0A369AL70</accession>
<dbReference type="SUPFAM" id="SSF53850">
    <property type="entry name" value="Periplasmic binding protein-like II"/>
    <property type="match status" value="1"/>
</dbReference>
<reference evidence="2 3" key="1">
    <citation type="submission" date="2018-07" db="EMBL/GenBank/DDBJ databases">
        <title>Genomic Encyclopedia of Type Strains, Phase IV (KMG-IV): sequencing the most valuable type-strain genomes for metagenomic binning, comparative biology and taxonomic classification.</title>
        <authorList>
            <person name="Goeker M."/>
        </authorList>
    </citation>
    <scope>NUCLEOTIDE SEQUENCE [LARGE SCALE GENOMIC DNA]</scope>
    <source>
        <strain evidence="2 3">DSM 27016</strain>
    </source>
</reference>
<gene>
    <name evidence="2" type="ORF">DFR58_13215</name>
</gene>
<dbReference type="EMBL" id="QPJT01000032">
    <property type="protein sequence ID" value="RCX09921.1"/>
    <property type="molecule type" value="Genomic_DNA"/>
</dbReference>